<dbReference type="RefSeq" id="WP_307478114.1">
    <property type="nucleotide sequence ID" value="NZ_JAUSUB010000026.1"/>
</dbReference>
<evidence type="ECO:0000313" key="4">
    <source>
        <dbReference type="Proteomes" id="UP001238088"/>
    </source>
</evidence>
<name>A0ABU0ARL0_9BACI</name>
<dbReference type="NCBIfam" id="TIGR01764">
    <property type="entry name" value="excise"/>
    <property type="match status" value="1"/>
</dbReference>
<dbReference type="Gene3D" id="3.40.190.10">
    <property type="entry name" value="Periplasmic binding protein-like II"/>
    <property type="match status" value="1"/>
</dbReference>
<evidence type="ECO:0000259" key="1">
    <source>
        <dbReference type="Pfam" id="PF12727"/>
    </source>
</evidence>
<proteinExistence type="predicted"/>
<feature type="domain" description="PBP" evidence="1">
    <location>
        <begin position="93"/>
        <end position="268"/>
    </location>
</feature>
<comment type="caution">
    <text evidence="3">The sequence shown here is derived from an EMBL/GenBank/DDBJ whole genome shotgun (WGS) entry which is preliminary data.</text>
</comment>
<dbReference type="EMBL" id="JAUSUB010000026">
    <property type="protein sequence ID" value="MDQ0272690.1"/>
    <property type="molecule type" value="Genomic_DNA"/>
</dbReference>
<evidence type="ECO:0000259" key="2">
    <source>
        <dbReference type="Pfam" id="PF12728"/>
    </source>
</evidence>
<gene>
    <name evidence="3" type="ORF">J2S17_004583</name>
</gene>
<dbReference type="InterPro" id="IPR024370">
    <property type="entry name" value="PBP_domain"/>
</dbReference>
<dbReference type="SUPFAM" id="SSF53850">
    <property type="entry name" value="Periplasmic binding protein-like II"/>
    <property type="match status" value="1"/>
</dbReference>
<dbReference type="PANTHER" id="PTHR38431">
    <property type="entry name" value="BLL2305 PROTEIN"/>
    <property type="match status" value="1"/>
</dbReference>
<sequence>MNNNSSYTIEEVSQILRVSKLTVYDLIKKGELSAYRVGRQMRVDDDDIESYKAKSKTGLIPVNDGALSQPFKQSSNQVIISGQDIVLDMLSKHLENHTSFSSLRLYNGSLNSLMSMYKGECDVVSVHLFDGDTGEYNTPYVKRILVSQPFIQMNLVRRQAGIYVQKGNPHQIKDWKDLSMPNVKIVNREKGSGARVLLDEQLRLNGLTAQSLNGYGDELTSHYSIASSVASGKADAGVGIENVTKMVNVDFVPLITEQYDLVILKENTMLVKAIKETMASTEYRSQLEQLYGYNLGLTGQVIYES</sequence>
<dbReference type="PANTHER" id="PTHR38431:SF1">
    <property type="entry name" value="BLL2305 PROTEIN"/>
    <property type="match status" value="1"/>
</dbReference>
<protein>
    <submittedName>
        <fullName evidence="3">Molybdopterin biosynthesis protein</fullName>
    </submittedName>
</protein>
<dbReference type="InterPro" id="IPR041657">
    <property type="entry name" value="HTH_17"/>
</dbReference>
<evidence type="ECO:0000313" key="3">
    <source>
        <dbReference type="EMBL" id="MDQ0272690.1"/>
    </source>
</evidence>
<dbReference type="Pfam" id="PF12728">
    <property type="entry name" value="HTH_17"/>
    <property type="match status" value="1"/>
</dbReference>
<organism evidence="3 4">
    <name type="scientific">Cytobacillus purgationiresistens</name>
    <dbReference type="NCBI Taxonomy" id="863449"/>
    <lineage>
        <taxon>Bacteria</taxon>
        <taxon>Bacillati</taxon>
        <taxon>Bacillota</taxon>
        <taxon>Bacilli</taxon>
        <taxon>Bacillales</taxon>
        <taxon>Bacillaceae</taxon>
        <taxon>Cytobacillus</taxon>
    </lineage>
</organism>
<dbReference type="Proteomes" id="UP001238088">
    <property type="component" value="Unassembled WGS sequence"/>
</dbReference>
<keyword evidence="4" id="KW-1185">Reference proteome</keyword>
<accession>A0ABU0ARL0</accession>
<dbReference type="InterPro" id="IPR010093">
    <property type="entry name" value="SinI_DNA-bd"/>
</dbReference>
<dbReference type="Pfam" id="PF12727">
    <property type="entry name" value="PBP_like"/>
    <property type="match status" value="1"/>
</dbReference>
<reference evidence="3 4" key="1">
    <citation type="submission" date="2023-07" db="EMBL/GenBank/DDBJ databases">
        <title>Genomic Encyclopedia of Type Strains, Phase IV (KMG-IV): sequencing the most valuable type-strain genomes for metagenomic binning, comparative biology and taxonomic classification.</title>
        <authorList>
            <person name="Goeker M."/>
        </authorList>
    </citation>
    <scope>NUCLEOTIDE SEQUENCE [LARGE SCALE GENOMIC DNA]</scope>
    <source>
        <strain evidence="3 4">DSM 23494</strain>
    </source>
</reference>
<feature type="domain" description="Helix-turn-helix" evidence="2">
    <location>
        <begin position="7"/>
        <end position="54"/>
    </location>
</feature>